<keyword evidence="2" id="KW-0238">DNA-binding</keyword>
<dbReference type="InterPro" id="IPR008920">
    <property type="entry name" value="TF_FadR/GntR_C"/>
</dbReference>
<dbReference type="SUPFAM" id="SSF48008">
    <property type="entry name" value="GntR ligand-binding domain-like"/>
    <property type="match status" value="1"/>
</dbReference>
<dbReference type="RefSeq" id="WP_344516995.1">
    <property type="nucleotide sequence ID" value="NZ_BAAATU010000052.1"/>
</dbReference>
<dbReference type="SUPFAM" id="SSF46785">
    <property type="entry name" value="Winged helix' DNA-binding domain"/>
    <property type="match status" value="1"/>
</dbReference>
<keyword evidence="1" id="KW-0805">Transcription regulation</keyword>
<evidence type="ECO:0000313" key="6">
    <source>
        <dbReference type="EMBL" id="MFC5915098.1"/>
    </source>
</evidence>
<proteinExistence type="predicted"/>
<dbReference type="SMART" id="SM00895">
    <property type="entry name" value="FCD"/>
    <property type="match status" value="1"/>
</dbReference>
<dbReference type="EMBL" id="JBHSPU010000016">
    <property type="protein sequence ID" value="MFC5915098.1"/>
    <property type="molecule type" value="Genomic_DNA"/>
</dbReference>
<dbReference type="InterPro" id="IPR036388">
    <property type="entry name" value="WH-like_DNA-bd_sf"/>
</dbReference>
<evidence type="ECO:0000256" key="2">
    <source>
        <dbReference type="ARBA" id="ARBA00023125"/>
    </source>
</evidence>
<keyword evidence="7" id="KW-1185">Reference proteome</keyword>
<dbReference type="Pfam" id="PF07729">
    <property type="entry name" value="FCD"/>
    <property type="match status" value="1"/>
</dbReference>
<evidence type="ECO:0000256" key="4">
    <source>
        <dbReference type="SAM" id="MobiDB-lite"/>
    </source>
</evidence>
<accession>A0ABW1GLY9</accession>
<dbReference type="PROSITE" id="PS50949">
    <property type="entry name" value="HTH_GNTR"/>
    <property type="match status" value="1"/>
</dbReference>
<organism evidence="6 7">
    <name type="scientific">Streptomyces pulveraceus</name>
    <dbReference type="NCBI Taxonomy" id="68258"/>
    <lineage>
        <taxon>Bacteria</taxon>
        <taxon>Bacillati</taxon>
        <taxon>Actinomycetota</taxon>
        <taxon>Actinomycetes</taxon>
        <taxon>Kitasatosporales</taxon>
        <taxon>Streptomycetaceae</taxon>
        <taxon>Streptomyces</taxon>
    </lineage>
</organism>
<keyword evidence="3" id="KW-0804">Transcription</keyword>
<evidence type="ECO:0000259" key="5">
    <source>
        <dbReference type="PROSITE" id="PS50949"/>
    </source>
</evidence>
<evidence type="ECO:0000256" key="3">
    <source>
        <dbReference type="ARBA" id="ARBA00023163"/>
    </source>
</evidence>
<dbReference type="CDD" id="cd07377">
    <property type="entry name" value="WHTH_GntR"/>
    <property type="match status" value="1"/>
</dbReference>
<dbReference type="PANTHER" id="PTHR43537:SF24">
    <property type="entry name" value="GLUCONATE OPERON TRANSCRIPTIONAL REPRESSOR"/>
    <property type="match status" value="1"/>
</dbReference>
<feature type="domain" description="HTH gntR-type" evidence="5">
    <location>
        <begin position="20"/>
        <end position="87"/>
    </location>
</feature>
<reference evidence="7" key="1">
    <citation type="journal article" date="2019" name="Int. J. Syst. Evol. Microbiol.">
        <title>The Global Catalogue of Microorganisms (GCM) 10K type strain sequencing project: providing services to taxonomists for standard genome sequencing and annotation.</title>
        <authorList>
            <consortium name="The Broad Institute Genomics Platform"/>
            <consortium name="The Broad Institute Genome Sequencing Center for Infectious Disease"/>
            <person name="Wu L."/>
            <person name="Ma J."/>
        </authorList>
    </citation>
    <scope>NUCLEOTIDE SEQUENCE [LARGE SCALE GENOMIC DNA]</scope>
    <source>
        <strain evidence="7">JCM 4147</strain>
    </source>
</reference>
<dbReference type="Proteomes" id="UP001596200">
    <property type="component" value="Unassembled WGS sequence"/>
</dbReference>
<dbReference type="PANTHER" id="PTHR43537">
    <property type="entry name" value="TRANSCRIPTIONAL REGULATOR, GNTR FAMILY"/>
    <property type="match status" value="1"/>
</dbReference>
<dbReference type="InterPro" id="IPR036390">
    <property type="entry name" value="WH_DNA-bd_sf"/>
</dbReference>
<dbReference type="Pfam" id="PF00392">
    <property type="entry name" value="GntR"/>
    <property type="match status" value="1"/>
</dbReference>
<feature type="region of interest" description="Disordered" evidence="4">
    <location>
        <begin position="1"/>
        <end position="21"/>
    </location>
</feature>
<dbReference type="InterPro" id="IPR000524">
    <property type="entry name" value="Tscrpt_reg_HTH_GntR"/>
</dbReference>
<feature type="compositionally biased region" description="Low complexity" evidence="4">
    <location>
        <begin position="1"/>
        <end position="20"/>
    </location>
</feature>
<evidence type="ECO:0000256" key="1">
    <source>
        <dbReference type="ARBA" id="ARBA00023015"/>
    </source>
</evidence>
<sequence>MSRKPTTGTDPSGSDSAGAAVASQRVADHLRAAILSGELRPGARIMQEQVAAQLGASRLPVREALRILAAEGLTVVKSNSGAWVSRMDMAECEGVYKIRERLEPLALGESIPHLSAEQVAELETIARQIELTTDVDRFLALDGRLHLLTYAGCRVTQITAMVDRFWNTTQHYRRAFARLAGDSGWELIHAEHRLIIDAIKRADTVDAERFLTGHIRRTRLELARHPELFTEDDHDNDHTADAAGPAD</sequence>
<evidence type="ECO:0000313" key="7">
    <source>
        <dbReference type="Proteomes" id="UP001596200"/>
    </source>
</evidence>
<feature type="region of interest" description="Disordered" evidence="4">
    <location>
        <begin position="228"/>
        <end position="247"/>
    </location>
</feature>
<protein>
    <submittedName>
        <fullName evidence="6">GntR family transcriptional regulator</fullName>
    </submittedName>
</protein>
<comment type="caution">
    <text evidence="6">The sequence shown here is derived from an EMBL/GenBank/DDBJ whole genome shotgun (WGS) entry which is preliminary data.</text>
</comment>
<dbReference type="InterPro" id="IPR011711">
    <property type="entry name" value="GntR_C"/>
</dbReference>
<name>A0ABW1GLY9_9ACTN</name>
<gene>
    <name evidence="6" type="ORF">ACFP1B_16975</name>
</gene>
<dbReference type="Gene3D" id="1.10.10.10">
    <property type="entry name" value="Winged helix-like DNA-binding domain superfamily/Winged helix DNA-binding domain"/>
    <property type="match status" value="1"/>
</dbReference>
<dbReference type="SMART" id="SM00345">
    <property type="entry name" value="HTH_GNTR"/>
    <property type="match status" value="1"/>
</dbReference>
<dbReference type="Gene3D" id="1.20.120.530">
    <property type="entry name" value="GntR ligand-binding domain-like"/>
    <property type="match status" value="1"/>
</dbReference>